<reference evidence="2" key="1">
    <citation type="submission" date="2018-11" db="EMBL/GenBank/DDBJ databases">
        <authorList>
            <consortium name="Genoscope - CEA"/>
            <person name="William W."/>
        </authorList>
    </citation>
    <scope>NUCLEOTIDE SEQUENCE</scope>
</reference>
<name>A0A3P6DZF5_BRAOL</name>
<proteinExistence type="predicted"/>
<evidence type="ECO:0000256" key="1">
    <source>
        <dbReference type="SAM" id="SignalP"/>
    </source>
</evidence>
<sequence length="35" mass="4041">MGFLHLMLICRYFSLSLPGRMILGNLGLKRLCLLF</sequence>
<accession>A0A3P6DZF5</accession>
<organism evidence="2">
    <name type="scientific">Brassica oleracea</name>
    <name type="common">Wild cabbage</name>
    <dbReference type="NCBI Taxonomy" id="3712"/>
    <lineage>
        <taxon>Eukaryota</taxon>
        <taxon>Viridiplantae</taxon>
        <taxon>Streptophyta</taxon>
        <taxon>Embryophyta</taxon>
        <taxon>Tracheophyta</taxon>
        <taxon>Spermatophyta</taxon>
        <taxon>Magnoliopsida</taxon>
        <taxon>eudicotyledons</taxon>
        <taxon>Gunneridae</taxon>
        <taxon>Pentapetalae</taxon>
        <taxon>rosids</taxon>
        <taxon>malvids</taxon>
        <taxon>Brassicales</taxon>
        <taxon>Brassicaceae</taxon>
        <taxon>Brassiceae</taxon>
        <taxon>Brassica</taxon>
    </lineage>
</organism>
<dbReference type="AlphaFoldDB" id="A0A3P6DZF5"/>
<evidence type="ECO:0000313" key="2">
    <source>
        <dbReference type="EMBL" id="VDD24529.1"/>
    </source>
</evidence>
<feature type="chain" id="PRO_5018197830" evidence="1">
    <location>
        <begin position="17"/>
        <end position="35"/>
    </location>
</feature>
<gene>
    <name evidence="2" type="ORF">BOLC2T10208H</name>
</gene>
<dbReference type="EMBL" id="LR031874">
    <property type="protein sequence ID" value="VDD24529.1"/>
    <property type="molecule type" value="Genomic_DNA"/>
</dbReference>
<feature type="signal peptide" evidence="1">
    <location>
        <begin position="1"/>
        <end position="16"/>
    </location>
</feature>
<protein>
    <submittedName>
        <fullName evidence="2">Uncharacterized protein</fullName>
    </submittedName>
</protein>
<keyword evidence="1" id="KW-0732">Signal</keyword>